<evidence type="ECO:0000256" key="4">
    <source>
        <dbReference type="ARBA" id="ARBA00023128"/>
    </source>
</evidence>
<keyword evidence="3" id="KW-0809">Transit peptide</keyword>
<reference evidence="5 6" key="1">
    <citation type="submission" date="2015-04" db="EMBL/GenBank/DDBJ databases">
        <authorList>
            <consortium name="Pathogen Informatics"/>
        </authorList>
    </citation>
    <scope>NUCLEOTIDE SEQUENCE [LARGE SCALE GENOMIC DNA]</scope>
    <source>
        <strain evidence="5 6">SGS1</strain>
    </source>
</reference>
<dbReference type="InterPro" id="IPR010591">
    <property type="entry name" value="ATP11"/>
</dbReference>
<sequence>MKNGKRFYFSLPCSRELKNIVKLQLLEKENKDKIINIWKDKYKDNKNIIADYIHTEKYELIKKNCKNNSHFIIPHKNKNGYINFYLQFIDYKLIFVTPLHDYNKFRTNSIPYVTLNFFDELKNKEIVLTKLNIINNVVNKDQAYKFYNYILSFYSDFNYFQYVHKFNNDSRNFSYDIFFNKFKHLF</sequence>
<dbReference type="VEuPathDB" id="PlasmoDB:PRELSG_1102200"/>
<dbReference type="Proteomes" id="UP000220158">
    <property type="component" value="Chromosome 11"/>
</dbReference>
<dbReference type="GeneID" id="39736798"/>
<name>A0A1J1H7N4_PLARL</name>
<dbReference type="PANTHER" id="PTHR13126:SF0">
    <property type="entry name" value="ATP SYNTHASE MITOCHONDRIAL F1 COMPLEX ASSEMBLY FACTOR 1"/>
    <property type="match status" value="1"/>
</dbReference>
<dbReference type="OrthoDB" id="16535at2759"/>
<evidence type="ECO:0000256" key="2">
    <source>
        <dbReference type="ARBA" id="ARBA00009116"/>
    </source>
</evidence>
<gene>
    <name evidence="5" type="primary">ATP11</name>
    <name evidence="5" type="ORF">PRELSG_1102200</name>
</gene>
<dbReference type="EMBL" id="LN835306">
    <property type="protein sequence ID" value="CRH00675.1"/>
    <property type="molecule type" value="Genomic_DNA"/>
</dbReference>
<evidence type="ECO:0000313" key="5">
    <source>
        <dbReference type="EMBL" id="CRH00675.1"/>
    </source>
</evidence>
<comment type="similarity">
    <text evidence="2">Belongs to the ATP11 family.</text>
</comment>
<dbReference type="KEGG" id="prel:PRELSG_1102200"/>
<comment type="subcellular location">
    <subcellularLocation>
        <location evidence="1">Mitochondrion</location>
    </subcellularLocation>
</comment>
<dbReference type="Pfam" id="PF06644">
    <property type="entry name" value="ATP11"/>
    <property type="match status" value="1"/>
</dbReference>
<evidence type="ECO:0000256" key="1">
    <source>
        <dbReference type="ARBA" id="ARBA00004173"/>
    </source>
</evidence>
<dbReference type="OMA" id="RCEIKDE"/>
<dbReference type="PANTHER" id="PTHR13126">
    <property type="entry name" value="CHAPERONE ATP11"/>
    <property type="match status" value="1"/>
</dbReference>
<dbReference type="RefSeq" id="XP_028533678.1">
    <property type="nucleotide sequence ID" value="XM_028677272.1"/>
</dbReference>
<keyword evidence="4" id="KW-0496">Mitochondrion</keyword>
<evidence type="ECO:0000313" key="6">
    <source>
        <dbReference type="Proteomes" id="UP000220158"/>
    </source>
</evidence>
<keyword evidence="6" id="KW-1185">Reference proteome</keyword>
<organism evidence="5 6">
    <name type="scientific">Plasmodium relictum</name>
    <dbReference type="NCBI Taxonomy" id="85471"/>
    <lineage>
        <taxon>Eukaryota</taxon>
        <taxon>Sar</taxon>
        <taxon>Alveolata</taxon>
        <taxon>Apicomplexa</taxon>
        <taxon>Aconoidasida</taxon>
        <taxon>Haemosporida</taxon>
        <taxon>Plasmodiidae</taxon>
        <taxon>Plasmodium</taxon>
        <taxon>Plasmodium (Haemamoeba)</taxon>
    </lineage>
</organism>
<proteinExistence type="inferred from homology"/>
<dbReference type="GO" id="GO:0033615">
    <property type="term" value="P:mitochondrial proton-transporting ATP synthase complex assembly"/>
    <property type="evidence" value="ECO:0007669"/>
    <property type="project" value="TreeGrafter"/>
</dbReference>
<dbReference type="GO" id="GO:0005739">
    <property type="term" value="C:mitochondrion"/>
    <property type="evidence" value="ECO:0007669"/>
    <property type="project" value="UniProtKB-SubCell"/>
</dbReference>
<dbReference type="AlphaFoldDB" id="A0A1J1H7N4"/>
<evidence type="ECO:0000256" key="3">
    <source>
        <dbReference type="ARBA" id="ARBA00022946"/>
    </source>
</evidence>
<protein>
    <submittedName>
        <fullName evidence="5">ATP synthase mitochondrial F1 complex assembly factor 1, putative</fullName>
    </submittedName>
</protein>
<accession>A0A1J1H7N4</accession>